<protein>
    <recommendedName>
        <fullName evidence="1">Protein kinase domain-containing protein</fullName>
    </recommendedName>
</protein>
<dbReference type="InterPro" id="IPR008271">
    <property type="entry name" value="Ser/Thr_kinase_AS"/>
</dbReference>
<dbReference type="Pfam" id="PF00069">
    <property type="entry name" value="Pkinase"/>
    <property type="match status" value="1"/>
</dbReference>
<organism evidence="2 3">
    <name type="scientific">Patiria miniata</name>
    <name type="common">Bat star</name>
    <name type="synonym">Asterina miniata</name>
    <dbReference type="NCBI Taxonomy" id="46514"/>
    <lineage>
        <taxon>Eukaryota</taxon>
        <taxon>Metazoa</taxon>
        <taxon>Echinodermata</taxon>
        <taxon>Eleutherozoa</taxon>
        <taxon>Asterozoa</taxon>
        <taxon>Asteroidea</taxon>
        <taxon>Valvatacea</taxon>
        <taxon>Valvatida</taxon>
        <taxon>Asterinidae</taxon>
        <taxon>Patiria</taxon>
    </lineage>
</organism>
<reference evidence="2" key="1">
    <citation type="submission" date="2022-11" db="UniProtKB">
        <authorList>
            <consortium name="EnsemblMetazoa"/>
        </authorList>
    </citation>
    <scope>IDENTIFICATION</scope>
</reference>
<dbReference type="GO" id="GO:0005524">
    <property type="term" value="F:ATP binding"/>
    <property type="evidence" value="ECO:0007669"/>
    <property type="project" value="InterPro"/>
</dbReference>
<evidence type="ECO:0000313" key="2">
    <source>
        <dbReference type="EnsemblMetazoa" id="XP_038065739.1"/>
    </source>
</evidence>
<dbReference type="GeneID" id="119735868"/>
<sequence length="151" mass="17060">MRYRSRFHVAVKTSTNPTKLSDNNLRKVALKEARATSTLEACVYLPHLIGVCLDEPPFKLVIQYGGDITVLKATQERALSRVIPWMKVCREMVEGVKAIHRSNIIHNDLKDDNVLLRKNMAFAPLIIDFGKTQELGATKPQRKPPVGKLQQ</sequence>
<dbReference type="Gene3D" id="1.10.510.10">
    <property type="entry name" value="Transferase(Phosphotransferase) domain 1"/>
    <property type="match status" value="1"/>
</dbReference>
<evidence type="ECO:0000313" key="3">
    <source>
        <dbReference type="Proteomes" id="UP000887568"/>
    </source>
</evidence>
<dbReference type="PROSITE" id="PS00108">
    <property type="entry name" value="PROTEIN_KINASE_ST"/>
    <property type="match status" value="1"/>
</dbReference>
<dbReference type="SUPFAM" id="SSF56112">
    <property type="entry name" value="Protein kinase-like (PK-like)"/>
    <property type="match status" value="1"/>
</dbReference>
<name>A0A914AQM3_PATMI</name>
<dbReference type="RefSeq" id="XP_038065739.1">
    <property type="nucleotide sequence ID" value="XM_038209811.1"/>
</dbReference>
<dbReference type="GO" id="GO:0004672">
    <property type="term" value="F:protein kinase activity"/>
    <property type="evidence" value="ECO:0007669"/>
    <property type="project" value="InterPro"/>
</dbReference>
<dbReference type="Proteomes" id="UP000887568">
    <property type="component" value="Unplaced"/>
</dbReference>
<dbReference type="InterPro" id="IPR011009">
    <property type="entry name" value="Kinase-like_dom_sf"/>
</dbReference>
<dbReference type="AlphaFoldDB" id="A0A914AQM3"/>
<accession>A0A914AQM3</accession>
<evidence type="ECO:0000259" key="1">
    <source>
        <dbReference type="PROSITE" id="PS50011"/>
    </source>
</evidence>
<dbReference type="OrthoDB" id="6097776at2759"/>
<feature type="domain" description="Protein kinase" evidence="1">
    <location>
        <begin position="1"/>
        <end position="151"/>
    </location>
</feature>
<proteinExistence type="predicted"/>
<keyword evidence="3" id="KW-1185">Reference proteome</keyword>
<dbReference type="InterPro" id="IPR000719">
    <property type="entry name" value="Prot_kinase_dom"/>
</dbReference>
<dbReference type="PROSITE" id="PS50011">
    <property type="entry name" value="PROTEIN_KINASE_DOM"/>
    <property type="match status" value="1"/>
</dbReference>
<dbReference type="EnsemblMetazoa" id="XM_038209811.1">
    <property type="protein sequence ID" value="XP_038065739.1"/>
    <property type="gene ID" value="LOC119735868"/>
</dbReference>